<dbReference type="RefSeq" id="WP_344373426.1">
    <property type="nucleotide sequence ID" value="NZ_BAAAPW010000003.1"/>
</dbReference>
<dbReference type="EMBL" id="BAAAPW010000003">
    <property type="protein sequence ID" value="GAA2037165.1"/>
    <property type="molecule type" value="Genomic_DNA"/>
</dbReference>
<dbReference type="Proteomes" id="UP001501196">
    <property type="component" value="Unassembled WGS sequence"/>
</dbReference>
<feature type="compositionally biased region" description="Basic and acidic residues" evidence="2">
    <location>
        <begin position="84"/>
        <end position="93"/>
    </location>
</feature>
<gene>
    <name evidence="4" type="ORF">GCM10009819_22210</name>
</gene>
<dbReference type="PANTHER" id="PTHR30486:SF15">
    <property type="entry name" value="TYPE II_IV SECRETION SYSTEM ATPASE"/>
    <property type="match status" value="1"/>
</dbReference>
<dbReference type="InterPro" id="IPR027417">
    <property type="entry name" value="P-loop_NTPase"/>
</dbReference>
<dbReference type="PANTHER" id="PTHR30486">
    <property type="entry name" value="TWITCHING MOTILITY PROTEIN PILT"/>
    <property type="match status" value="1"/>
</dbReference>
<dbReference type="Pfam" id="PF00437">
    <property type="entry name" value="T2SSE"/>
    <property type="match status" value="1"/>
</dbReference>
<feature type="region of interest" description="Disordered" evidence="2">
    <location>
        <begin position="1"/>
        <end position="93"/>
    </location>
</feature>
<protein>
    <submittedName>
        <fullName evidence="4">CpaF family protein</fullName>
    </submittedName>
</protein>
<keyword evidence="5" id="KW-1185">Reference proteome</keyword>
<comment type="similarity">
    <text evidence="1">Belongs to the GSP E family.</text>
</comment>
<feature type="compositionally biased region" description="Low complexity" evidence="2">
    <location>
        <begin position="48"/>
        <end position="73"/>
    </location>
</feature>
<evidence type="ECO:0000313" key="5">
    <source>
        <dbReference type="Proteomes" id="UP001501196"/>
    </source>
</evidence>
<reference evidence="4 5" key="1">
    <citation type="journal article" date="2019" name="Int. J. Syst. Evol. Microbiol.">
        <title>The Global Catalogue of Microorganisms (GCM) 10K type strain sequencing project: providing services to taxonomists for standard genome sequencing and annotation.</title>
        <authorList>
            <consortium name="The Broad Institute Genomics Platform"/>
            <consortium name="The Broad Institute Genome Sequencing Center for Infectious Disease"/>
            <person name="Wu L."/>
            <person name="Ma J."/>
        </authorList>
    </citation>
    <scope>NUCLEOTIDE SEQUENCE [LARGE SCALE GENOMIC DNA]</scope>
    <source>
        <strain evidence="4 5">JCM 15672</strain>
    </source>
</reference>
<dbReference type="InterPro" id="IPR050921">
    <property type="entry name" value="T4SS_GSP_E_ATPase"/>
</dbReference>
<accession>A0ABN2UGM0</accession>
<dbReference type="CDD" id="cd01130">
    <property type="entry name" value="VirB11-like_ATPase"/>
    <property type="match status" value="1"/>
</dbReference>
<proteinExistence type="inferred from homology"/>
<feature type="compositionally biased region" description="Basic and acidic residues" evidence="2">
    <location>
        <begin position="1"/>
        <end position="11"/>
    </location>
</feature>
<sequence>MSLSDRLERARGARRSAGVEAPPDYLIEHAGGTSTAAEPDAAPEERAVPAASAEDAGGDTASAEASGAPSPGGTSDGGGSTRTNEGDSREEHTSTWAALAGDDAAPTHAADPLTDLKERAAQELFRRIGTRLNDSSMTEERLHALAREELGFIVEAEQVALTTVERNRLITEIGADVLGFGPLEPLLDDPEVTEIMVNRFDQIFVERSGRLYESRSRFTGEPQLRRVIERIVSRVGRRIDESSPLVDARLADGSRVNAIIPPLAVDGSSLTIRKFARTPYTVEDLIGFDTLTREMATLLDAAVRAKLNILVSGGTGTGKTTLLNVLSAFIPGDERIITIEDAVELQLQQEHVVRLESRPVNIEGRGEITIRDLVRNSLRMRPDRIVIGEVRGGESLDMLQAMNTGHEGSISTIHANSPRDALSRLETLVLMAGMDLPLRAIREQIASAIDVVVQISRLRDGTRRVVSVTEVQGMEGEIITLQDAFAFDFAAGMDAEGRFRGHAVSTGVRPRFVDRFEELGIAVPASIFRYEPRGYGIGEIA</sequence>
<name>A0ABN2UGM0_9MICO</name>
<dbReference type="InterPro" id="IPR001482">
    <property type="entry name" value="T2SS/T4SS_dom"/>
</dbReference>
<evidence type="ECO:0000313" key="4">
    <source>
        <dbReference type="EMBL" id="GAA2037165.1"/>
    </source>
</evidence>
<evidence type="ECO:0000256" key="2">
    <source>
        <dbReference type="SAM" id="MobiDB-lite"/>
    </source>
</evidence>
<dbReference type="Gene3D" id="3.40.50.300">
    <property type="entry name" value="P-loop containing nucleotide triphosphate hydrolases"/>
    <property type="match status" value="1"/>
</dbReference>
<feature type="domain" description="Bacterial type II secretion system protein E" evidence="3">
    <location>
        <begin position="179"/>
        <end position="458"/>
    </location>
</feature>
<organism evidence="4 5">
    <name type="scientific">Agromyces tropicus</name>
    <dbReference type="NCBI Taxonomy" id="555371"/>
    <lineage>
        <taxon>Bacteria</taxon>
        <taxon>Bacillati</taxon>
        <taxon>Actinomycetota</taxon>
        <taxon>Actinomycetes</taxon>
        <taxon>Micrococcales</taxon>
        <taxon>Microbacteriaceae</taxon>
        <taxon>Agromyces</taxon>
    </lineage>
</organism>
<comment type="caution">
    <text evidence="4">The sequence shown here is derived from an EMBL/GenBank/DDBJ whole genome shotgun (WGS) entry which is preliminary data.</text>
</comment>
<evidence type="ECO:0000256" key="1">
    <source>
        <dbReference type="ARBA" id="ARBA00006611"/>
    </source>
</evidence>
<dbReference type="SUPFAM" id="SSF52540">
    <property type="entry name" value="P-loop containing nucleoside triphosphate hydrolases"/>
    <property type="match status" value="1"/>
</dbReference>
<evidence type="ECO:0000259" key="3">
    <source>
        <dbReference type="Pfam" id="PF00437"/>
    </source>
</evidence>
<dbReference type="Gene3D" id="3.30.450.380">
    <property type="match status" value="1"/>
</dbReference>